<reference evidence="6 7" key="1">
    <citation type="submission" date="2020-10" db="EMBL/GenBank/DDBJ databases">
        <title>Ca. Dormibacterota MAGs.</title>
        <authorList>
            <person name="Montgomery K."/>
        </authorList>
    </citation>
    <scope>NUCLEOTIDE SEQUENCE [LARGE SCALE GENOMIC DNA]</scope>
    <source>
        <strain evidence="6">SC8811_S16_3</strain>
    </source>
</reference>
<dbReference type="GO" id="GO:0008726">
    <property type="term" value="F:alkanesulfonate monooxygenase activity"/>
    <property type="evidence" value="ECO:0007669"/>
    <property type="project" value="TreeGrafter"/>
</dbReference>
<dbReference type="Pfam" id="PF00296">
    <property type="entry name" value="Bac_luciferase"/>
    <property type="match status" value="1"/>
</dbReference>
<keyword evidence="2" id="KW-0288">FMN</keyword>
<dbReference type="InterPro" id="IPR011251">
    <property type="entry name" value="Luciferase-like_dom"/>
</dbReference>
<evidence type="ECO:0000259" key="5">
    <source>
        <dbReference type="Pfam" id="PF00296"/>
    </source>
</evidence>
<dbReference type="PANTHER" id="PTHR42847">
    <property type="entry name" value="ALKANESULFONATE MONOOXYGENASE"/>
    <property type="match status" value="1"/>
</dbReference>
<dbReference type="NCBIfam" id="TIGR03621">
    <property type="entry name" value="F420_MSMEG_2516"/>
    <property type="match status" value="1"/>
</dbReference>
<accession>A0A934KCD2</accession>
<dbReference type="InterPro" id="IPR036661">
    <property type="entry name" value="Luciferase-like_sf"/>
</dbReference>
<dbReference type="RefSeq" id="WP_338177911.1">
    <property type="nucleotide sequence ID" value="NZ_JAEKNQ010000025.1"/>
</dbReference>
<evidence type="ECO:0000256" key="3">
    <source>
        <dbReference type="ARBA" id="ARBA00023002"/>
    </source>
</evidence>
<name>A0A934KCD2_9BACT</name>
<dbReference type="Proteomes" id="UP000620075">
    <property type="component" value="Unassembled WGS sequence"/>
</dbReference>
<evidence type="ECO:0000256" key="2">
    <source>
        <dbReference type="ARBA" id="ARBA00022643"/>
    </source>
</evidence>
<gene>
    <name evidence="6" type="ORF">JF888_06680</name>
</gene>
<dbReference type="PANTHER" id="PTHR42847:SF4">
    <property type="entry name" value="ALKANESULFONATE MONOOXYGENASE-RELATED"/>
    <property type="match status" value="1"/>
</dbReference>
<organism evidence="6 7">
    <name type="scientific">Candidatus Dormiibacter inghamiae</name>
    <dbReference type="NCBI Taxonomy" id="3127013"/>
    <lineage>
        <taxon>Bacteria</taxon>
        <taxon>Bacillati</taxon>
        <taxon>Candidatus Dormiibacterota</taxon>
        <taxon>Candidatus Dormibacteria</taxon>
        <taxon>Candidatus Dormibacterales</taxon>
        <taxon>Candidatus Dormibacteraceae</taxon>
        <taxon>Candidatus Dormiibacter</taxon>
    </lineage>
</organism>
<dbReference type="EMBL" id="JAEKNQ010000025">
    <property type="protein sequence ID" value="MBJ7602864.1"/>
    <property type="molecule type" value="Genomic_DNA"/>
</dbReference>
<sequence>MLRQFRFGVIAENVLSRRELTRTAQAAEAGGFSTLLIRDHFLPQPFGHQLAPLSSLSYVAAITSTLRVGSMVMANDYRSPVLLAKEAATIDVLSEGRFELGLGTGFLQAEYRQADIPFESPSVRVGRFAEAVQIYKALLSGAPVTYSGEHYRLEGVQNFPQPVQTPRPPILVGAGGKRMLGIAAREADSIGLLSAAITDGLLVEDPTSRLAHAVEKRLHWIKEAAGPRLPDVELGMFMTLLLREDRPTAAEDLIRQRGWRGVTPDQVLAMPSVFIGSPAGTVELMQERRETYGITYYVVGPSAQADVAQLIGSL</sequence>
<dbReference type="AlphaFoldDB" id="A0A934KCD2"/>
<keyword evidence="4" id="KW-0503">Monooxygenase</keyword>
<evidence type="ECO:0000256" key="1">
    <source>
        <dbReference type="ARBA" id="ARBA00022630"/>
    </source>
</evidence>
<feature type="domain" description="Luciferase-like" evidence="5">
    <location>
        <begin position="16"/>
        <end position="263"/>
    </location>
</feature>
<keyword evidence="1" id="KW-0285">Flavoprotein</keyword>
<dbReference type="Gene3D" id="3.20.20.30">
    <property type="entry name" value="Luciferase-like domain"/>
    <property type="match status" value="1"/>
</dbReference>
<dbReference type="SUPFAM" id="SSF51679">
    <property type="entry name" value="Bacterial luciferase-like"/>
    <property type="match status" value="1"/>
</dbReference>
<dbReference type="GO" id="GO:0046306">
    <property type="term" value="P:alkanesulfonate catabolic process"/>
    <property type="evidence" value="ECO:0007669"/>
    <property type="project" value="TreeGrafter"/>
</dbReference>
<dbReference type="InterPro" id="IPR019923">
    <property type="entry name" value="Lucif-like_OxRdtase_MSMEG_2516"/>
</dbReference>
<dbReference type="InterPro" id="IPR050172">
    <property type="entry name" value="SsuD_RutA_monooxygenase"/>
</dbReference>
<protein>
    <submittedName>
        <fullName evidence="6">TIGR03621 family F420-dependent LLM class oxidoreductase</fullName>
    </submittedName>
</protein>
<evidence type="ECO:0000313" key="6">
    <source>
        <dbReference type="EMBL" id="MBJ7602864.1"/>
    </source>
</evidence>
<evidence type="ECO:0000256" key="4">
    <source>
        <dbReference type="ARBA" id="ARBA00023033"/>
    </source>
</evidence>
<comment type="caution">
    <text evidence="6">The sequence shown here is derived from an EMBL/GenBank/DDBJ whole genome shotgun (WGS) entry which is preliminary data.</text>
</comment>
<evidence type="ECO:0000313" key="7">
    <source>
        <dbReference type="Proteomes" id="UP000620075"/>
    </source>
</evidence>
<keyword evidence="3" id="KW-0560">Oxidoreductase</keyword>
<proteinExistence type="predicted"/>